<keyword evidence="3" id="KW-1185">Reference proteome</keyword>
<dbReference type="AlphaFoldDB" id="A0A2A9EFK0"/>
<reference evidence="2 3" key="1">
    <citation type="submission" date="2017-10" db="EMBL/GenBank/DDBJ databases">
        <title>Sequencing the genomes of 1000 actinobacteria strains.</title>
        <authorList>
            <person name="Klenk H.-P."/>
        </authorList>
    </citation>
    <scope>NUCLEOTIDE SEQUENCE [LARGE SCALE GENOMIC DNA]</scope>
    <source>
        <strain evidence="2 3">DSM 21574</strain>
    </source>
</reference>
<feature type="region of interest" description="Disordered" evidence="1">
    <location>
        <begin position="312"/>
        <end position="341"/>
    </location>
</feature>
<name>A0A2A9EFK0_9MICO</name>
<feature type="compositionally biased region" description="Acidic residues" evidence="1">
    <location>
        <begin position="377"/>
        <end position="386"/>
    </location>
</feature>
<evidence type="ECO:0000256" key="1">
    <source>
        <dbReference type="SAM" id="MobiDB-lite"/>
    </source>
</evidence>
<sequence>MATAVAKPSRARTDAVLTGAVDLARAAAEEVADRAEHVGEHEGATVVSERLVEHRFRCTMTGYRGWAWTVTLARVPRGRTATVCEVELLPGVDAILAPEWLPWSERLRPGDIGPGDVLPFRADDPRLEPGFVPTGDDEVDSVAIGELALARARVLSQDGIAEAAQRWYEGAAGPRNPHATAAAADCQTCGFLVPLQGSLGQLFGVCTNPWSQDDGRVVAFDHGCGAHSETDVPAHASDWPAPAPIIDEMRLEVVDVPLPAATDGAAAQPQAAETADAERQVEPEAAAAETAGAEKAVVELDADEAAPVEVAADEAAAEAPGEAPAADAPAGEAPVVDVPAAAEAPVVDGPAAAEAPVVDGPAAAEAPVVDAPAADEAAAEDVPADE</sequence>
<dbReference type="EMBL" id="PDJH01000001">
    <property type="protein sequence ID" value="PFG37396.1"/>
    <property type="molecule type" value="Genomic_DNA"/>
</dbReference>
<dbReference type="Pfam" id="PF11228">
    <property type="entry name" value="DUF3027"/>
    <property type="match status" value="1"/>
</dbReference>
<comment type="caution">
    <text evidence="2">The sequence shown here is derived from an EMBL/GenBank/DDBJ whole genome shotgun (WGS) entry which is preliminary data.</text>
</comment>
<dbReference type="InterPro" id="IPR021391">
    <property type="entry name" value="DUF3027"/>
</dbReference>
<protein>
    <recommendedName>
        <fullName evidence="4">DUF3027 family protein</fullName>
    </recommendedName>
</protein>
<evidence type="ECO:0000313" key="2">
    <source>
        <dbReference type="EMBL" id="PFG37396.1"/>
    </source>
</evidence>
<feature type="compositionally biased region" description="Low complexity" evidence="1">
    <location>
        <begin position="357"/>
        <end position="376"/>
    </location>
</feature>
<feature type="region of interest" description="Disordered" evidence="1">
    <location>
        <begin position="263"/>
        <end position="293"/>
    </location>
</feature>
<feature type="compositionally biased region" description="Low complexity" evidence="1">
    <location>
        <begin position="283"/>
        <end position="293"/>
    </location>
</feature>
<evidence type="ECO:0008006" key="4">
    <source>
        <dbReference type="Google" id="ProtNLM"/>
    </source>
</evidence>
<feature type="region of interest" description="Disordered" evidence="1">
    <location>
        <begin position="357"/>
        <end position="386"/>
    </location>
</feature>
<gene>
    <name evidence="2" type="ORF">ATL41_2158</name>
</gene>
<feature type="compositionally biased region" description="Low complexity" evidence="1">
    <location>
        <begin position="263"/>
        <end position="274"/>
    </location>
</feature>
<dbReference type="OrthoDB" id="3210158at2"/>
<dbReference type="Proteomes" id="UP000221394">
    <property type="component" value="Unassembled WGS sequence"/>
</dbReference>
<accession>A0A2A9EFK0</accession>
<evidence type="ECO:0000313" key="3">
    <source>
        <dbReference type="Proteomes" id="UP000221394"/>
    </source>
</evidence>
<feature type="compositionally biased region" description="Low complexity" evidence="1">
    <location>
        <begin position="317"/>
        <end position="341"/>
    </location>
</feature>
<proteinExistence type="predicted"/>
<organism evidence="2 3">
    <name type="scientific">Flavimobilis soli</name>
    <dbReference type="NCBI Taxonomy" id="442709"/>
    <lineage>
        <taxon>Bacteria</taxon>
        <taxon>Bacillati</taxon>
        <taxon>Actinomycetota</taxon>
        <taxon>Actinomycetes</taxon>
        <taxon>Micrococcales</taxon>
        <taxon>Jonesiaceae</taxon>
        <taxon>Flavimobilis</taxon>
    </lineage>
</organism>